<evidence type="ECO:0000256" key="1">
    <source>
        <dbReference type="SAM" id="SignalP"/>
    </source>
</evidence>
<evidence type="ECO:0000313" key="4">
    <source>
        <dbReference type="Proteomes" id="UP000274756"/>
    </source>
</evidence>
<organism evidence="3 5">
    <name type="scientific">Dracunculus medinensis</name>
    <name type="common">Guinea worm</name>
    <dbReference type="NCBI Taxonomy" id="318479"/>
    <lineage>
        <taxon>Eukaryota</taxon>
        <taxon>Metazoa</taxon>
        <taxon>Ecdysozoa</taxon>
        <taxon>Nematoda</taxon>
        <taxon>Chromadorea</taxon>
        <taxon>Rhabditida</taxon>
        <taxon>Spirurina</taxon>
        <taxon>Dracunculoidea</taxon>
        <taxon>Dracunculidae</taxon>
        <taxon>Dracunculus</taxon>
    </lineage>
</organism>
<dbReference type="Proteomes" id="UP000038040">
    <property type="component" value="Unplaced"/>
</dbReference>
<evidence type="ECO:0000313" key="2">
    <source>
        <dbReference type="EMBL" id="VDN53233.1"/>
    </source>
</evidence>
<dbReference type="WBParaSite" id="DME_0000952001-mRNA-1">
    <property type="protein sequence ID" value="DME_0000952001-mRNA-1"/>
    <property type="gene ID" value="DME_0000952001"/>
</dbReference>
<proteinExistence type="predicted"/>
<evidence type="ECO:0000313" key="3">
    <source>
        <dbReference type="Proteomes" id="UP000038040"/>
    </source>
</evidence>
<accession>A0A0N4UNN5</accession>
<dbReference type="AlphaFoldDB" id="A0A0N4UNN5"/>
<dbReference type="EMBL" id="UYYG01000113">
    <property type="protein sequence ID" value="VDN53233.1"/>
    <property type="molecule type" value="Genomic_DNA"/>
</dbReference>
<sequence length="733" mass="85655">MVLLFDIFSSIFVLIFLTTGFADEFSETDSDPSFLKNISYDSIMEYYKIMDDSFNLTRNQLAAKLQVWATKLAPEVKAEFEKAVAEENAFLEKRYIVLRERIEKSNASKAAKEELFDILGLQMDRNRTMEDIEQAIIDRGNMDLPEVAAEASKLWNEIRPHEIDYHSEYEANDDYLSTINQSYQRYLQSYYQNLDRIHQIHPNLSITRPQATYNRSLQLPFVKRIENHRIILQSYEYLCTIPRDVCNIIFSCPPCTTIKESSTKNILAIMSPLRKHLLQKKQKSDENFLLDFRIQENLEKIGEWMNNKRTNRTAMKRTISLNYHSPFYLKYLEKRQNLSDKLFESEIIRRFKRQSYLHYPILKQDQCLCENEQAINKIKLKRLIVMKNNGSNNSLHCTKNGCNREPTIQNFITPLNSGNIKEISIENESAHQTGIDLALLSIITDQWDNKILMYPIPFKPFADEYQEIFSKWFQLSNRSNKIPIKEQFNDDEQTKINDLMLLVKKPKCTENKIFCTKDSASMSFPKTYYPRNYAKNFVDDLLSMNLSEHALSKSNKQQKENSEENSAIINMEIEDFDRDFQLSGDLLKDSAKLLAPYMAKKCFLCNLDIVVFVDDNSDMPYSNGRVFIFQHLDDPIDNALKLVDLRYSGCSIYANMDCFKAIANSIILAINSQFDETSNRKRIFLIATNRNKFILNTSYDDMKEALDYAKNNQIEISIIVGEKFGNYLLIILK</sequence>
<gene>
    <name evidence="2" type="ORF">DME_LOCUS3206</name>
</gene>
<keyword evidence="4" id="KW-1185">Reference proteome</keyword>
<evidence type="ECO:0000313" key="5">
    <source>
        <dbReference type="WBParaSite" id="DME_0000952001-mRNA-1"/>
    </source>
</evidence>
<name>A0A0N4UNN5_DRAME</name>
<protein>
    <submittedName>
        <fullName evidence="5">DUF148 domain-containing protein</fullName>
    </submittedName>
</protein>
<feature type="chain" id="PRO_5041039243" evidence="1">
    <location>
        <begin position="23"/>
        <end position="733"/>
    </location>
</feature>
<reference evidence="5" key="1">
    <citation type="submission" date="2017-02" db="UniProtKB">
        <authorList>
            <consortium name="WormBaseParasite"/>
        </authorList>
    </citation>
    <scope>IDENTIFICATION</scope>
</reference>
<keyword evidence="1" id="KW-0732">Signal</keyword>
<feature type="signal peptide" evidence="1">
    <location>
        <begin position="1"/>
        <end position="22"/>
    </location>
</feature>
<dbReference type="Proteomes" id="UP000274756">
    <property type="component" value="Unassembled WGS sequence"/>
</dbReference>
<reference evidence="2 4" key="2">
    <citation type="submission" date="2018-11" db="EMBL/GenBank/DDBJ databases">
        <authorList>
            <consortium name="Pathogen Informatics"/>
        </authorList>
    </citation>
    <scope>NUCLEOTIDE SEQUENCE [LARGE SCALE GENOMIC DNA]</scope>
</reference>